<evidence type="ECO:0000256" key="11">
    <source>
        <dbReference type="RuleBase" id="RU000488"/>
    </source>
</evidence>
<evidence type="ECO:0000256" key="1">
    <source>
        <dbReference type="ARBA" id="ARBA00004225"/>
    </source>
</evidence>
<dbReference type="GO" id="GO:0071913">
    <property type="term" value="F:citrate secondary active transmembrane transporter activity"/>
    <property type="evidence" value="ECO:0007669"/>
    <property type="project" value="TreeGrafter"/>
</dbReference>
<proteinExistence type="inferred from homology"/>
<reference evidence="13 14" key="1">
    <citation type="submission" date="2018-01" db="EMBL/GenBank/DDBJ databases">
        <title>Harnessing the power of phylogenomics to disentangle the directionality and signatures of interkingdom host jumping in the parasitic fungal genus Tolypocladium.</title>
        <authorList>
            <person name="Quandt C.A."/>
            <person name="Patterson W."/>
            <person name="Spatafora J.W."/>
        </authorList>
    </citation>
    <scope>NUCLEOTIDE SEQUENCE [LARGE SCALE GENOMIC DNA]</scope>
    <source>
        <strain evidence="13 14">NRBC 100945</strain>
    </source>
</reference>
<dbReference type="InterPro" id="IPR018108">
    <property type="entry name" value="MCP_transmembrane"/>
</dbReference>
<evidence type="ECO:0000313" key="13">
    <source>
        <dbReference type="EMBL" id="POR32507.1"/>
    </source>
</evidence>
<organism evidence="13 14">
    <name type="scientific">Tolypocladium paradoxum</name>
    <dbReference type="NCBI Taxonomy" id="94208"/>
    <lineage>
        <taxon>Eukaryota</taxon>
        <taxon>Fungi</taxon>
        <taxon>Dikarya</taxon>
        <taxon>Ascomycota</taxon>
        <taxon>Pezizomycotina</taxon>
        <taxon>Sordariomycetes</taxon>
        <taxon>Hypocreomycetidae</taxon>
        <taxon>Hypocreales</taxon>
        <taxon>Ophiocordycipitaceae</taxon>
        <taxon>Tolypocladium</taxon>
    </lineage>
</organism>
<keyword evidence="14" id="KW-1185">Reference proteome</keyword>
<comment type="caution">
    <text evidence="13">The sequence shown here is derived from an EMBL/GenBank/DDBJ whole genome shotgun (WGS) entry which is preliminary data.</text>
</comment>
<protein>
    <submittedName>
        <fullName evidence="13">Mitochondrial carrier protein</fullName>
    </submittedName>
</protein>
<dbReference type="PANTHER" id="PTHR45788:SF4">
    <property type="entry name" value="TRICARBOXYLATE TRANSPORT PROTEIN, MITOCHONDRIAL"/>
    <property type="match status" value="1"/>
</dbReference>
<comment type="similarity">
    <text evidence="2 11">Belongs to the mitochondrial carrier (TC 2.A.29) family.</text>
</comment>
<comment type="subcellular location">
    <subcellularLocation>
        <location evidence="1">Mitochondrion membrane</location>
        <topology evidence="1">Multi-pass membrane protein</topology>
    </subcellularLocation>
</comment>
<feature type="repeat" description="Solcar" evidence="10">
    <location>
        <begin position="93"/>
        <end position="172"/>
    </location>
</feature>
<dbReference type="Gene3D" id="1.50.40.10">
    <property type="entry name" value="Mitochondrial carrier domain"/>
    <property type="match status" value="1"/>
</dbReference>
<dbReference type="GO" id="GO:0031966">
    <property type="term" value="C:mitochondrial membrane"/>
    <property type="evidence" value="ECO:0007669"/>
    <property type="project" value="UniProtKB-SubCell"/>
</dbReference>
<evidence type="ECO:0000256" key="5">
    <source>
        <dbReference type="ARBA" id="ARBA00022737"/>
    </source>
</evidence>
<keyword evidence="5" id="KW-0677">Repeat</keyword>
<evidence type="ECO:0000256" key="2">
    <source>
        <dbReference type="ARBA" id="ARBA00006375"/>
    </source>
</evidence>
<gene>
    <name evidence="13" type="ORF">TPAR_07285</name>
</gene>
<dbReference type="PROSITE" id="PS50920">
    <property type="entry name" value="SOLCAR"/>
    <property type="match status" value="2"/>
</dbReference>
<evidence type="ECO:0000256" key="10">
    <source>
        <dbReference type="PROSITE-ProRule" id="PRU00282"/>
    </source>
</evidence>
<dbReference type="OrthoDB" id="44467at2759"/>
<dbReference type="SUPFAM" id="SSF103506">
    <property type="entry name" value="Mitochondrial carrier"/>
    <property type="match status" value="1"/>
</dbReference>
<feature type="transmembrane region" description="Helical" evidence="12">
    <location>
        <begin position="93"/>
        <end position="114"/>
    </location>
</feature>
<dbReference type="STRING" id="94208.A0A2S4KQP0"/>
<evidence type="ECO:0000256" key="9">
    <source>
        <dbReference type="ARBA" id="ARBA00023136"/>
    </source>
</evidence>
<keyword evidence="9 10" id="KW-0472">Membrane</keyword>
<dbReference type="Pfam" id="PF00153">
    <property type="entry name" value="Mito_carr"/>
    <property type="match status" value="2"/>
</dbReference>
<sequence>MAGFAAGIAESTLAVTPFESIKTQLIDDQKRPHPRMRGFVHGSVVIARERGIRGFFQGFAPTTARQGANSMVRFTSYTTIKEQLERMSETGNIGSLGTFFVGGLAGIITVYTTMPLDVIKTRMQSLEARMNYKNSLDCAVSICKHEGVLTLWSGTVPRLGRLSLSGAIVFTV</sequence>
<dbReference type="InterPro" id="IPR023395">
    <property type="entry name" value="MCP_dom_sf"/>
</dbReference>
<dbReference type="GO" id="GO:0006843">
    <property type="term" value="P:mitochondrial citrate transmembrane transport"/>
    <property type="evidence" value="ECO:0007669"/>
    <property type="project" value="TreeGrafter"/>
</dbReference>
<evidence type="ECO:0000256" key="12">
    <source>
        <dbReference type="SAM" id="Phobius"/>
    </source>
</evidence>
<evidence type="ECO:0000256" key="6">
    <source>
        <dbReference type="ARBA" id="ARBA00022792"/>
    </source>
</evidence>
<keyword evidence="8" id="KW-0496">Mitochondrion</keyword>
<keyword evidence="3 11" id="KW-0813">Transport</keyword>
<evidence type="ECO:0000256" key="3">
    <source>
        <dbReference type="ARBA" id="ARBA00022448"/>
    </source>
</evidence>
<keyword evidence="4 10" id="KW-0812">Transmembrane</keyword>
<dbReference type="EMBL" id="PKSG01000834">
    <property type="protein sequence ID" value="POR32507.1"/>
    <property type="molecule type" value="Genomic_DNA"/>
</dbReference>
<evidence type="ECO:0000256" key="4">
    <source>
        <dbReference type="ARBA" id="ARBA00022692"/>
    </source>
</evidence>
<dbReference type="AlphaFoldDB" id="A0A2S4KQP0"/>
<name>A0A2S4KQP0_9HYPO</name>
<evidence type="ECO:0000256" key="7">
    <source>
        <dbReference type="ARBA" id="ARBA00022989"/>
    </source>
</evidence>
<keyword evidence="7 12" id="KW-1133">Transmembrane helix</keyword>
<dbReference type="Proteomes" id="UP000237481">
    <property type="component" value="Unassembled WGS sequence"/>
</dbReference>
<feature type="repeat" description="Solcar" evidence="10">
    <location>
        <begin position="1"/>
        <end position="83"/>
    </location>
</feature>
<dbReference type="PANTHER" id="PTHR45788">
    <property type="entry name" value="SUCCINATE/FUMARATE MITOCHONDRIAL TRANSPORTER-RELATED"/>
    <property type="match status" value="1"/>
</dbReference>
<keyword evidence="6" id="KW-0999">Mitochondrion inner membrane</keyword>
<accession>A0A2S4KQP0</accession>
<evidence type="ECO:0000256" key="8">
    <source>
        <dbReference type="ARBA" id="ARBA00023128"/>
    </source>
</evidence>
<evidence type="ECO:0000313" key="14">
    <source>
        <dbReference type="Proteomes" id="UP000237481"/>
    </source>
</evidence>
<dbReference type="InterPro" id="IPR049563">
    <property type="entry name" value="TXTP-like"/>
</dbReference>